<evidence type="ECO:0000256" key="1">
    <source>
        <dbReference type="ARBA" id="ARBA00004609"/>
    </source>
</evidence>
<evidence type="ECO:0000256" key="9">
    <source>
        <dbReference type="ARBA" id="ARBA00024686"/>
    </source>
</evidence>
<dbReference type="Proteomes" id="UP000243975">
    <property type="component" value="Unassembled WGS sequence"/>
</dbReference>
<dbReference type="OMA" id="CKITQIC"/>
<evidence type="ECO:0000313" key="13">
    <source>
        <dbReference type="EMBL" id="KVI00202.1"/>
    </source>
</evidence>
<evidence type="ECO:0000256" key="3">
    <source>
        <dbReference type="ARBA" id="ARBA00022475"/>
    </source>
</evidence>
<dbReference type="PANTHER" id="PTHR32077:SF65">
    <property type="entry name" value="FASCICLIN-LIKE ARABINOGALACTAN PROTEIN 11"/>
    <property type="match status" value="1"/>
</dbReference>
<dbReference type="FunFam" id="2.30.180.10:FF:000006">
    <property type="entry name" value="Fasciclin-like arabinogalactan protein 11"/>
    <property type="match status" value="1"/>
</dbReference>
<feature type="signal peptide" evidence="11">
    <location>
        <begin position="1"/>
        <end position="26"/>
    </location>
</feature>
<evidence type="ECO:0000256" key="2">
    <source>
        <dbReference type="ARBA" id="ARBA00007843"/>
    </source>
</evidence>
<dbReference type="PROSITE" id="PS50213">
    <property type="entry name" value="FAS1"/>
    <property type="match status" value="1"/>
</dbReference>
<feature type="compositionally biased region" description="Polar residues" evidence="10">
    <location>
        <begin position="209"/>
        <end position="222"/>
    </location>
</feature>
<dbReference type="Gene3D" id="2.30.180.10">
    <property type="entry name" value="FAS1 domain"/>
    <property type="match status" value="1"/>
</dbReference>
<feature type="domain" description="FAS1" evidence="12">
    <location>
        <begin position="38"/>
        <end position="182"/>
    </location>
</feature>
<dbReference type="Pfam" id="PF02469">
    <property type="entry name" value="Fasciclin"/>
    <property type="match status" value="1"/>
</dbReference>
<dbReference type="STRING" id="59895.A0A103Y0D8"/>
<keyword evidence="3" id="KW-1003">Cell membrane</keyword>
<dbReference type="InterPro" id="IPR045003">
    <property type="entry name" value="FLA_A"/>
</dbReference>
<keyword evidence="6" id="KW-0654">Proteoglycan</keyword>
<accession>A0A103Y0D8</accession>
<reference evidence="13 14" key="1">
    <citation type="journal article" date="2016" name="Sci. Rep.">
        <title>The genome sequence of the outbreeding globe artichoke constructed de novo incorporating a phase-aware low-pass sequencing strategy of F1 progeny.</title>
        <authorList>
            <person name="Scaglione D."/>
            <person name="Reyes-Chin-Wo S."/>
            <person name="Acquadro A."/>
            <person name="Froenicke L."/>
            <person name="Portis E."/>
            <person name="Beitel C."/>
            <person name="Tirone M."/>
            <person name="Mauro R."/>
            <person name="Lo Monaco A."/>
            <person name="Mauromicale G."/>
            <person name="Faccioli P."/>
            <person name="Cattivelli L."/>
            <person name="Rieseberg L."/>
            <person name="Michelmore R."/>
            <person name="Lanteri S."/>
        </authorList>
    </citation>
    <scope>NUCLEOTIDE SEQUENCE [LARGE SCALE GENOMIC DNA]</scope>
    <source>
        <strain evidence="13">2C</strain>
    </source>
</reference>
<evidence type="ECO:0000256" key="8">
    <source>
        <dbReference type="ARBA" id="ARBA00023180"/>
    </source>
</evidence>
<protein>
    <submittedName>
        <fullName evidence="13">FAS1 domain-containing protein</fullName>
    </submittedName>
</protein>
<evidence type="ECO:0000256" key="10">
    <source>
        <dbReference type="SAM" id="MobiDB-lite"/>
    </source>
</evidence>
<evidence type="ECO:0000256" key="7">
    <source>
        <dbReference type="ARBA" id="ARBA00023136"/>
    </source>
</evidence>
<evidence type="ECO:0000256" key="4">
    <source>
        <dbReference type="ARBA" id="ARBA00022622"/>
    </source>
</evidence>
<evidence type="ECO:0000259" key="12">
    <source>
        <dbReference type="PROSITE" id="PS50213"/>
    </source>
</evidence>
<dbReference type="SUPFAM" id="SSF82153">
    <property type="entry name" value="FAS1 domain"/>
    <property type="match status" value="1"/>
</dbReference>
<evidence type="ECO:0000256" key="11">
    <source>
        <dbReference type="SAM" id="SignalP"/>
    </source>
</evidence>
<evidence type="ECO:0000256" key="6">
    <source>
        <dbReference type="ARBA" id="ARBA00022974"/>
    </source>
</evidence>
<proteinExistence type="inferred from homology"/>
<organism evidence="13 14">
    <name type="scientific">Cynara cardunculus var. scolymus</name>
    <name type="common">Globe artichoke</name>
    <name type="synonym">Cynara scolymus</name>
    <dbReference type="NCBI Taxonomy" id="59895"/>
    <lineage>
        <taxon>Eukaryota</taxon>
        <taxon>Viridiplantae</taxon>
        <taxon>Streptophyta</taxon>
        <taxon>Embryophyta</taxon>
        <taxon>Tracheophyta</taxon>
        <taxon>Spermatophyta</taxon>
        <taxon>Magnoliopsida</taxon>
        <taxon>eudicotyledons</taxon>
        <taxon>Gunneridae</taxon>
        <taxon>Pentapetalae</taxon>
        <taxon>asterids</taxon>
        <taxon>campanulids</taxon>
        <taxon>Asterales</taxon>
        <taxon>Asteraceae</taxon>
        <taxon>Carduoideae</taxon>
        <taxon>Cardueae</taxon>
        <taxon>Carduinae</taxon>
        <taxon>Cynara</taxon>
    </lineage>
</organism>
<comment type="subcellular location">
    <subcellularLocation>
        <location evidence="1">Cell membrane</location>
        <topology evidence="1">Lipid-anchor</topology>
        <topology evidence="1">GPI-anchor</topology>
    </subcellularLocation>
</comment>
<dbReference type="GO" id="GO:0009834">
    <property type="term" value="P:plant-type secondary cell wall biogenesis"/>
    <property type="evidence" value="ECO:0007669"/>
    <property type="project" value="UniProtKB-ARBA"/>
</dbReference>
<dbReference type="InterPro" id="IPR000782">
    <property type="entry name" value="FAS1_domain"/>
</dbReference>
<keyword evidence="8" id="KW-0325">Glycoprotein</keyword>
<dbReference type="AlphaFoldDB" id="A0A103Y0D8"/>
<dbReference type="PANTHER" id="PTHR32077">
    <property type="entry name" value="FASCICLIN-LIKE ARABINOGALACTAN PROTEIN"/>
    <property type="match status" value="1"/>
</dbReference>
<feature type="chain" id="PRO_5007119258" evidence="11">
    <location>
        <begin position="27"/>
        <end position="275"/>
    </location>
</feature>
<dbReference type="EMBL" id="LEKV01003396">
    <property type="protein sequence ID" value="KVI00202.1"/>
    <property type="molecule type" value="Genomic_DNA"/>
</dbReference>
<gene>
    <name evidence="13" type="ORF">Ccrd_021543</name>
</gene>
<keyword evidence="7" id="KW-0472">Membrane</keyword>
<dbReference type="SMART" id="SM00554">
    <property type="entry name" value="FAS1"/>
    <property type="match status" value="1"/>
</dbReference>
<feature type="region of interest" description="Disordered" evidence="10">
    <location>
        <begin position="192"/>
        <end position="222"/>
    </location>
</feature>
<dbReference type="GO" id="GO:0005886">
    <property type="term" value="C:plasma membrane"/>
    <property type="evidence" value="ECO:0007669"/>
    <property type="project" value="UniProtKB-SubCell"/>
</dbReference>
<keyword evidence="4" id="KW-0336">GPI-anchor</keyword>
<sequence>MTSSFKFLSSPFLLLLILHCATTTLSQTTAPAPAPPGPTNITKILEKASQYTILLRLFRMTQVGDQINTQLNNSDQGITVFAPTDNAFSGLKAGSLNSLSDQEKVELVQFHVVPTFISTSQFQTVSNPLRTQAGESTHYKFPLNITTSGNQVNISTGVVDATVANTIYSDGSLAVYQVDKVLLPMSLFGPPAPAPAPEPKKTKKKSNADENTPSSNDGVVNADASGTVSFDRQLHGSIAGVIVKTWDFEEWDLSKADEVVEIGLPIIAFRYDGGP</sequence>
<dbReference type="Gramene" id="KVI00202">
    <property type="protein sequence ID" value="KVI00202"/>
    <property type="gene ID" value="Ccrd_021543"/>
</dbReference>
<keyword evidence="5 11" id="KW-0732">Signal</keyword>
<dbReference type="InterPro" id="IPR036378">
    <property type="entry name" value="FAS1_dom_sf"/>
</dbReference>
<evidence type="ECO:0000313" key="14">
    <source>
        <dbReference type="Proteomes" id="UP000243975"/>
    </source>
</evidence>
<dbReference type="GO" id="GO:0098552">
    <property type="term" value="C:side of membrane"/>
    <property type="evidence" value="ECO:0007669"/>
    <property type="project" value="UniProtKB-KW"/>
</dbReference>
<comment type="similarity">
    <text evidence="2">Belongs to the fasciclin-like AGP family.</text>
</comment>
<keyword evidence="14" id="KW-1185">Reference proteome</keyword>
<keyword evidence="4" id="KW-0449">Lipoprotein</keyword>
<evidence type="ECO:0000256" key="5">
    <source>
        <dbReference type="ARBA" id="ARBA00022729"/>
    </source>
</evidence>
<name>A0A103Y0D8_CYNCS</name>
<comment type="function">
    <text evidence="9">May be a cell surface adhesion protein.</text>
</comment>
<comment type="caution">
    <text evidence="13">The sequence shown here is derived from an EMBL/GenBank/DDBJ whole genome shotgun (WGS) entry which is preliminary data.</text>
</comment>